<dbReference type="EMBL" id="AVOT02073841">
    <property type="protein sequence ID" value="MBW0563170.1"/>
    <property type="molecule type" value="Genomic_DNA"/>
</dbReference>
<name>A0A9Q3JKF5_9BASI</name>
<feature type="compositionally biased region" description="Polar residues" evidence="1">
    <location>
        <begin position="150"/>
        <end position="159"/>
    </location>
</feature>
<accession>A0A9Q3JKF5</accession>
<feature type="region of interest" description="Disordered" evidence="1">
    <location>
        <begin position="94"/>
        <end position="159"/>
    </location>
</feature>
<comment type="caution">
    <text evidence="2">The sequence shown here is derived from an EMBL/GenBank/DDBJ whole genome shotgun (WGS) entry which is preliminary data.</text>
</comment>
<sequence length="184" mass="20132">MVTSLLDQSKVIIKLMARGHSSLGRLSPMGFKHQTKTKPTKSLVPSFPCEQTPQQPTPGPSGTQGFEDLFCRKHPKFHLISTFNSIELTLPPFVEPSPTNEPPIPGPSPSSKPYEDIPTCEPEPEVAPMQSMEDPFVPSSDIPPIAPENPTASPTQSHNEACQEFTDLQLTLMIPQAIVHKSIN</sequence>
<proteinExistence type="predicted"/>
<keyword evidence="3" id="KW-1185">Reference proteome</keyword>
<protein>
    <submittedName>
        <fullName evidence="2">Uncharacterized protein</fullName>
    </submittedName>
</protein>
<organism evidence="2 3">
    <name type="scientific">Austropuccinia psidii MF-1</name>
    <dbReference type="NCBI Taxonomy" id="1389203"/>
    <lineage>
        <taxon>Eukaryota</taxon>
        <taxon>Fungi</taxon>
        <taxon>Dikarya</taxon>
        <taxon>Basidiomycota</taxon>
        <taxon>Pucciniomycotina</taxon>
        <taxon>Pucciniomycetes</taxon>
        <taxon>Pucciniales</taxon>
        <taxon>Sphaerophragmiaceae</taxon>
        <taxon>Austropuccinia</taxon>
    </lineage>
</organism>
<evidence type="ECO:0000313" key="2">
    <source>
        <dbReference type="EMBL" id="MBW0563170.1"/>
    </source>
</evidence>
<reference evidence="2" key="1">
    <citation type="submission" date="2021-03" db="EMBL/GenBank/DDBJ databases">
        <title>Draft genome sequence of rust myrtle Austropuccinia psidii MF-1, a brazilian biotype.</title>
        <authorList>
            <person name="Quecine M.C."/>
            <person name="Pachon D.M.R."/>
            <person name="Bonatelli M.L."/>
            <person name="Correr F.H."/>
            <person name="Franceschini L.M."/>
            <person name="Leite T.F."/>
            <person name="Margarido G.R.A."/>
            <person name="Almeida C.A."/>
            <person name="Ferrarezi J.A."/>
            <person name="Labate C.A."/>
        </authorList>
    </citation>
    <scope>NUCLEOTIDE SEQUENCE</scope>
    <source>
        <strain evidence="2">MF-1</strain>
    </source>
</reference>
<evidence type="ECO:0000256" key="1">
    <source>
        <dbReference type="SAM" id="MobiDB-lite"/>
    </source>
</evidence>
<dbReference type="Proteomes" id="UP000765509">
    <property type="component" value="Unassembled WGS sequence"/>
</dbReference>
<evidence type="ECO:0000313" key="3">
    <source>
        <dbReference type="Proteomes" id="UP000765509"/>
    </source>
</evidence>
<feature type="compositionally biased region" description="Pro residues" evidence="1">
    <location>
        <begin position="94"/>
        <end position="110"/>
    </location>
</feature>
<gene>
    <name evidence="2" type="ORF">O181_102885</name>
</gene>
<dbReference type="AlphaFoldDB" id="A0A9Q3JKF5"/>